<dbReference type="Proteomes" id="UP000516316">
    <property type="component" value="Chromosome"/>
</dbReference>
<dbReference type="AlphaFoldDB" id="A0A3G7J464"/>
<reference evidence="1 3" key="1">
    <citation type="submission" date="2018-03" db="EMBL/GenBank/DDBJ databases">
        <title>Diversity of phytobeneficial traits revealed by whole-genome analysis of worldwide-isolated phenazine-producing Pseudomonas spp.</title>
        <authorList>
            <person name="Biessy A."/>
            <person name="Novinscak A."/>
            <person name="Blom J."/>
            <person name="Leger G."/>
            <person name="Thomashow L.S."/>
            <person name="Cazorla F.M."/>
            <person name="Josic D."/>
            <person name="Filion M."/>
        </authorList>
    </citation>
    <scope>NUCLEOTIDE SEQUENCE [LARGE SCALE GENOMIC DNA]</scope>
    <source>
        <strain evidence="1 3">B25</strain>
    </source>
</reference>
<accession>A0A3G7J464</accession>
<organism evidence="1 3">
    <name type="scientific">Pseudomonas chlororaphis</name>
    <dbReference type="NCBI Taxonomy" id="587753"/>
    <lineage>
        <taxon>Bacteria</taxon>
        <taxon>Pseudomonadati</taxon>
        <taxon>Pseudomonadota</taxon>
        <taxon>Gammaproteobacteria</taxon>
        <taxon>Pseudomonadales</taxon>
        <taxon>Pseudomonadaceae</taxon>
        <taxon>Pseudomonas</taxon>
    </lineage>
</organism>
<proteinExistence type="predicted"/>
<evidence type="ECO:0000313" key="4">
    <source>
        <dbReference type="Proteomes" id="UP000516316"/>
    </source>
</evidence>
<dbReference type="GeneID" id="61652134"/>
<evidence type="ECO:0000313" key="1">
    <source>
        <dbReference type="EMBL" id="AZE50486.1"/>
    </source>
</evidence>
<dbReference type="EMBL" id="CP061079">
    <property type="protein sequence ID" value="QNR46354.1"/>
    <property type="molecule type" value="Genomic_DNA"/>
</dbReference>
<gene>
    <name evidence="1" type="ORF">C4K04_4831</name>
    <name evidence="2" type="ORF">HLB40_22180</name>
</gene>
<dbReference type="RefSeq" id="WP_155290718.1">
    <property type="nucleotide sequence ID" value="NZ_CATKQL010000018.1"/>
</dbReference>
<reference evidence="2 4" key="2">
    <citation type="submission" date="2020-09" db="EMBL/GenBank/DDBJ databases">
        <title>The Genome Sequence of Pseudomonas chlororaphis strain Qlu-1 - A phenazine-derivative-producing strain.</title>
        <authorList>
            <person name="Li L."/>
            <person name="Liu K."/>
        </authorList>
    </citation>
    <scope>NUCLEOTIDE SEQUENCE [LARGE SCALE GENOMIC DNA]</scope>
    <source>
        <strain evidence="2">Qlu-1</strain>
        <strain evidence="4">qlu-1</strain>
    </source>
</reference>
<protein>
    <submittedName>
        <fullName evidence="1">Uncharacterized protein</fullName>
    </submittedName>
</protein>
<dbReference type="EMBL" id="CP027753">
    <property type="protein sequence ID" value="AZE50486.1"/>
    <property type="molecule type" value="Genomic_DNA"/>
</dbReference>
<name>A0A3G7J464_9PSED</name>
<sequence length="55" mass="6118">MYCNTRTVFLAVGWKTAAIRTRGLASENPIGSTKEVQEKRLSFLSDLCLVFGLKP</sequence>
<evidence type="ECO:0000313" key="3">
    <source>
        <dbReference type="Proteomes" id="UP000268048"/>
    </source>
</evidence>
<dbReference type="Proteomes" id="UP000268048">
    <property type="component" value="Chromosome"/>
</dbReference>
<evidence type="ECO:0000313" key="2">
    <source>
        <dbReference type="EMBL" id="QNR46354.1"/>
    </source>
</evidence>